<organism evidence="2 3">
    <name type="scientific">Saccharomycopsis crataegensis</name>
    <dbReference type="NCBI Taxonomy" id="43959"/>
    <lineage>
        <taxon>Eukaryota</taxon>
        <taxon>Fungi</taxon>
        <taxon>Dikarya</taxon>
        <taxon>Ascomycota</taxon>
        <taxon>Saccharomycotina</taxon>
        <taxon>Saccharomycetes</taxon>
        <taxon>Saccharomycopsidaceae</taxon>
        <taxon>Saccharomycopsis</taxon>
    </lineage>
</organism>
<gene>
    <name evidence="2" type="ORF">DASC09_060230</name>
</gene>
<dbReference type="AlphaFoldDB" id="A0AAV5QVX2"/>
<dbReference type="GeneID" id="90076672"/>
<evidence type="ECO:0000313" key="3">
    <source>
        <dbReference type="Proteomes" id="UP001360560"/>
    </source>
</evidence>
<name>A0AAV5QVX2_9ASCO</name>
<evidence type="ECO:0000313" key="2">
    <source>
        <dbReference type="EMBL" id="GMM38684.1"/>
    </source>
</evidence>
<proteinExistence type="predicted"/>
<reference evidence="2 3" key="1">
    <citation type="journal article" date="2023" name="Elife">
        <title>Identification of key yeast species and microbe-microbe interactions impacting larval growth of Drosophila in the wild.</title>
        <authorList>
            <person name="Mure A."/>
            <person name="Sugiura Y."/>
            <person name="Maeda R."/>
            <person name="Honda K."/>
            <person name="Sakurai N."/>
            <person name="Takahashi Y."/>
            <person name="Watada M."/>
            <person name="Katoh T."/>
            <person name="Gotoh A."/>
            <person name="Gotoh Y."/>
            <person name="Taniguchi I."/>
            <person name="Nakamura K."/>
            <person name="Hayashi T."/>
            <person name="Katayama T."/>
            <person name="Uemura T."/>
            <person name="Hattori Y."/>
        </authorList>
    </citation>
    <scope>NUCLEOTIDE SEQUENCE [LARGE SCALE GENOMIC DNA]</scope>
    <source>
        <strain evidence="2 3">SC-9</strain>
    </source>
</reference>
<dbReference type="RefSeq" id="XP_064855679.1">
    <property type="nucleotide sequence ID" value="XM_064999607.1"/>
</dbReference>
<dbReference type="EMBL" id="BTFZ01000020">
    <property type="protein sequence ID" value="GMM38684.1"/>
    <property type="molecule type" value="Genomic_DNA"/>
</dbReference>
<protein>
    <submittedName>
        <fullName evidence="2">Uncharacterized protein</fullName>
    </submittedName>
</protein>
<sequence length="104" mass="11903">MWNPFRTTNKESHVVSHNSSSNLNDNATTIKDFIEEEPNGLYIIDGQKGDSNSIICRVKPEGGKTCLKLKYEAVELFNQMRKFEYYCAVPNEVAASHFECRKII</sequence>
<dbReference type="Proteomes" id="UP001360560">
    <property type="component" value="Unassembled WGS sequence"/>
</dbReference>
<accession>A0AAV5QVX2</accession>
<keyword evidence="3" id="KW-1185">Reference proteome</keyword>
<comment type="caution">
    <text evidence="2">The sequence shown here is derived from an EMBL/GenBank/DDBJ whole genome shotgun (WGS) entry which is preliminary data.</text>
</comment>
<feature type="region of interest" description="Disordered" evidence="1">
    <location>
        <begin position="1"/>
        <end position="21"/>
    </location>
</feature>
<evidence type="ECO:0000256" key="1">
    <source>
        <dbReference type="SAM" id="MobiDB-lite"/>
    </source>
</evidence>